<dbReference type="EMBL" id="KQ417763">
    <property type="protein sequence ID" value="KOF90462.1"/>
    <property type="molecule type" value="Genomic_DNA"/>
</dbReference>
<proteinExistence type="predicted"/>
<evidence type="ECO:0000313" key="1">
    <source>
        <dbReference type="EMBL" id="KOF90462.1"/>
    </source>
</evidence>
<gene>
    <name evidence="1" type="ORF">OCBIM_22011230mg</name>
</gene>
<protein>
    <submittedName>
        <fullName evidence="1">Uncharacterized protein</fullName>
    </submittedName>
</protein>
<dbReference type="AlphaFoldDB" id="A0A0L8HMM3"/>
<name>A0A0L8HMM3_OCTBM</name>
<accession>A0A0L8HMM3</accession>
<reference evidence="1" key="1">
    <citation type="submission" date="2015-07" db="EMBL/GenBank/DDBJ databases">
        <title>MeaNS - Measles Nucleotide Surveillance Program.</title>
        <authorList>
            <person name="Tran T."/>
            <person name="Druce J."/>
        </authorList>
    </citation>
    <scope>NUCLEOTIDE SEQUENCE</scope>
    <source>
        <strain evidence="1">UCB-OBI-ISO-001</strain>
        <tissue evidence="1">Gonad</tissue>
    </source>
</reference>
<sequence length="79" mass="9491">MWRRKEKETPGEINRKVLEQSRSYLNGSEWYKLSLAERTMILLEFKKGTFKPMPSRQKLCLETWSASFAHHRKGKIYTK</sequence>
<organism evidence="1">
    <name type="scientific">Octopus bimaculoides</name>
    <name type="common">California two-spotted octopus</name>
    <dbReference type="NCBI Taxonomy" id="37653"/>
    <lineage>
        <taxon>Eukaryota</taxon>
        <taxon>Metazoa</taxon>
        <taxon>Spiralia</taxon>
        <taxon>Lophotrochozoa</taxon>
        <taxon>Mollusca</taxon>
        <taxon>Cephalopoda</taxon>
        <taxon>Coleoidea</taxon>
        <taxon>Octopodiformes</taxon>
        <taxon>Octopoda</taxon>
        <taxon>Incirrata</taxon>
        <taxon>Octopodidae</taxon>
        <taxon>Octopus</taxon>
    </lineage>
</organism>